<dbReference type="RefSeq" id="WP_272139700.1">
    <property type="nucleotide sequence ID" value="NZ_JAQLOI010000003.1"/>
</dbReference>
<evidence type="ECO:0000313" key="2">
    <source>
        <dbReference type="Proteomes" id="UP001210678"/>
    </source>
</evidence>
<protein>
    <submittedName>
        <fullName evidence="1">Chromosome partitioning protein ParA</fullName>
    </submittedName>
</protein>
<dbReference type="SUPFAM" id="SSF52540">
    <property type="entry name" value="P-loop containing nucleoside triphosphate hydrolases"/>
    <property type="match status" value="1"/>
</dbReference>
<dbReference type="PANTHER" id="PTHR32309:SF31">
    <property type="entry name" value="CAPSULAR EXOPOLYSACCHARIDE FAMILY"/>
    <property type="match status" value="1"/>
</dbReference>
<keyword evidence="2" id="KW-1185">Reference proteome</keyword>
<name>A0ABT4YWG7_9VIBR</name>
<sequence>MTIPATHAEIEQIFIQAELAHCQSLCITSTQSGEGVTSLAIALTERYLLAGYRTLIVDLNVHKPSFNILDIPSLEKNEFWLEHANSTQCFTGVPSPINSQEQLDYKRPGYLKRNIDVWRKEFDRIVIDTSPLLNVNKGNIPAQIVATACDHTILTVLAGVTNKHDIVQAIKMLGSNQIQLLGTVLNTKEQPSLIFELCREVSRLVLLPEKWRTVIKNKIRNNHFLSISI</sequence>
<organism evidence="1 2">
    <name type="scientific">Vibrio algarum</name>
    <dbReference type="NCBI Taxonomy" id="3020714"/>
    <lineage>
        <taxon>Bacteria</taxon>
        <taxon>Pseudomonadati</taxon>
        <taxon>Pseudomonadota</taxon>
        <taxon>Gammaproteobacteria</taxon>
        <taxon>Vibrionales</taxon>
        <taxon>Vibrionaceae</taxon>
        <taxon>Vibrio</taxon>
    </lineage>
</organism>
<proteinExistence type="predicted"/>
<reference evidence="1 2" key="1">
    <citation type="submission" date="2023-01" db="EMBL/GenBank/DDBJ databases">
        <title>Vibrio sp. KJ40-1 sp.nov, isolated from marine algae.</title>
        <authorList>
            <person name="Butt M."/>
            <person name="Kim J.M.J."/>
            <person name="Jeon C.O.C."/>
        </authorList>
    </citation>
    <scope>NUCLEOTIDE SEQUENCE [LARGE SCALE GENOMIC DNA]</scope>
    <source>
        <strain evidence="1 2">KJ40-1</strain>
    </source>
</reference>
<dbReference type="InterPro" id="IPR027417">
    <property type="entry name" value="P-loop_NTPase"/>
</dbReference>
<dbReference type="Gene3D" id="3.40.50.300">
    <property type="entry name" value="P-loop containing nucleotide triphosphate hydrolases"/>
    <property type="match status" value="1"/>
</dbReference>
<accession>A0ABT4YWG7</accession>
<evidence type="ECO:0000313" key="1">
    <source>
        <dbReference type="EMBL" id="MDB1125730.1"/>
    </source>
</evidence>
<dbReference type="InterPro" id="IPR050445">
    <property type="entry name" value="Bact_polysacc_biosynth/exp"/>
</dbReference>
<gene>
    <name evidence="1" type="ORF">PGX00_19540</name>
</gene>
<dbReference type="Proteomes" id="UP001210678">
    <property type="component" value="Unassembled WGS sequence"/>
</dbReference>
<comment type="caution">
    <text evidence="1">The sequence shown here is derived from an EMBL/GenBank/DDBJ whole genome shotgun (WGS) entry which is preliminary data.</text>
</comment>
<dbReference type="PANTHER" id="PTHR32309">
    <property type="entry name" value="TYROSINE-PROTEIN KINASE"/>
    <property type="match status" value="1"/>
</dbReference>
<dbReference type="EMBL" id="JAQLOI010000003">
    <property type="protein sequence ID" value="MDB1125730.1"/>
    <property type="molecule type" value="Genomic_DNA"/>
</dbReference>